<protein>
    <submittedName>
        <fullName evidence="2">Uncharacterized protein</fullName>
    </submittedName>
</protein>
<keyword evidence="1" id="KW-0175">Coiled coil</keyword>
<evidence type="ECO:0000256" key="1">
    <source>
        <dbReference type="SAM" id="Coils"/>
    </source>
</evidence>
<feature type="coiled-coil region" evidence="1">
    <location>
        <begin position="22"/>
        <end position="53"/>
    </location>
</feature>
<dbReference type="Proteomes" id="UP000824107">
    <property type="component" value="Unassembled WGS sequence"/>
</dbReference>
<proteinExistence type="predicted"/>
<reference evidence="2" key="1">
    <citation type="submission" date="2020-10" db="EMBL/GenBank/DDBJ databases">
        <authorList>
            <person name="Gilroy R."/>
        </authorList>
    </citation>
    <scope>NUCLEOTIDE SEQUENCE</scope>
    <source>
        <strain evidence="2">ChiW3-316</strain>
    </source>
</reference>
<reference evidence="2" key="2">
    <citation type="journal article" date="2021" name="PeerJ">
        <title>Extensive microbial diversity within the chicken gut microbiome revealed by metagenomics and culture.</title>
        <authorList>
            <person name="Gilroy R."/>
            <person name="Ravi A."/>
            <person name="Getino M."/>
            <person name="Pursley I."/>
            <person name="Horton D.L."/>
            <person name="Alikhan N.F."/>
            <person name="Baker D."/>
            <person name="Gharbi K."/>
            <person name="Hall N."/>
            <person name="Watson M."/>
            <person name="Adriaenssens E.M."/>
            <person name="Foster-Nyarko E."/>
            <person name="Jarju S."/>
            <person name="Secka A."/>
            <person name="Antonio M."/>
            <person name="Oren A."/>
            <person name="Chaudhuri R.R."/>
            <person name="La Ragione R."/>
            <person name="Hildebrand F."/>
            <person name="Pallen M.J."/>
        </authorList>
    </citation>
    <scope>NUCLEOTIDE SEQUENCE</scope>
    <source>
        <strain evidence="2">ChiW3-316</strain>
    </source>
</reference>
<evidence type="ECO:0000313" key="3">
    <source>
        <dbReference type="Proteomes" id="UP000824107"/>
    </source>
</evidence>
<comment type="caution">
    <text evidence="2">The sequence shown here is derived from an EMBL/GenBank/DDBJ whole genome shotgun (WGS) entry which is preliminary data.</text>
</comment>
<accession>A0A9D1M5I7</accession>
<evidence type="ECO:0000313" key="2">
    <source>
        <dbReference type="EMBL" id="HIU53996.1"/>
    </source>
</evidence>
<dbReference type="EMBL" id="DVNC01000053">
    <property type="protein sequence ID" value="HIU53996.1"/>
    <property type="molecule type" value="Genomic_DNA"/>
</dbReference>
<dbReference type="AlphaFoldDB" id="A0A9D1M5I7"/>
<sequence>MTEKNAELPQTSAAIAGLSDALARLNSAIGSKKDELARKEKRYGAELKDSEARLELLKASSRKIIDNINTVMTRLDKVLENDGTSNDNN</sequence>
<organism evidence="2 3">
    <name type="scientific">Candidatus Scatocola faecipullorum</name>
    <dbReference type="NCBI Taxonomy" id="2840917"/>
    <lineage>
        <taxon>Bacteria</taxon>
        <taxon>Pseudomonadati</taxon>
        <taxon>Pseudomonadota</taxon>
        <taxon>Alphaproteobacteria</taxon>
        <taxon>Rhodospirillales</taxon>
        <taxon>Rhodospirillaceae</taxon>
        <taxon>Rhodospirillaceae incertae sedis</taxon>
        <taxon>Candidatus Scatocola</taxon>
    </lineage>
</organism>
<name>A0A9D1M5I7_9PROT</name>
<gene>
    <name evidence="2" type="ORF">IAD20_07965</name>
</gene>